<keyword evidence="4 8" id="KW-0645">Protease</keyword>
<feature type="region of interest" description="Disordered" evidence="9">
    <location>
        <begin position="276"/>
        <end position="352"/>
    </location>
</feature>
<dbReference type="SUPFAM" id="SSF50494">
    <property type="entry name" value="Trypsin-like serine proteases"/>
    <property type="match status" value="1"/>
</dbReference>
<dbReference type="GO" id="GO:0004252">
    <property type="term" value="F:serine-type endopeptidase activity"/>
    <property type="evidence" value="ECO:0007669"/>
    <property type="project" value="InterPro"/>
</dbReference>
<evidence type="ECO:0000259" key="11">
    <source>
        <dbReference type="PROSITE" id="PS50240"/>
    </source>
</evidence>
<accession>A0A8B9FZQ3</accession>
<dbReference type="PROSITE" id="PS00134">
    <property type="entry name" value="TRYPSIN_HIS"/>
    <property type="match status" value="1"/>
</dbReference>
<evidence type="ECO:0000256" key="8">
    <source>
        <dbReference type="RuleBase" id="RU363034"/>
    </source>
</evidence>
<dbReference type="InterPro" id="IPR001254">
    <property type="entry name" value="Trypsin_dom"/>
</dbReference>
<dbReference type="InterPro" id="IPR043504">
    <property type="entry name" value="Peptidase_S1_PA_chymotrypsin"/>
</dbReference>
<reference evidence="12" key="1">
    <citation type="submission" date="2025-08" db="UniProtKB">
        <authorList>
            <consortium name="Ensembl"/>
        </authorList>
    </citation>
    <scope>IDENTIFICATION</scope>
</reference>
<keyword evidence="5 8" id="KW-0378">Hydrolase</keyword>
<evidence type="ECO:0000256" key="2">
    <source>
        <dbReference type="ARBA" id="ARBA00012050"/>
    </source>
</evidence>
<keyword evidence="13" id="KW-1185">Reference proteome</keyword>
<dbReference type="Gene3D" id="2.40.10.10">
    <property type="entry name" value="Trypsin-like serine proteases"/>
    <property type="match status" value="2"/>
</dbReference>
<sequence length="382" mass="41883">SLFHWPCAGLLMAFSAYRATCGRRPMAASHDKQRIVGGRDALPGAWPWIVSIQQTSEAGTVHMCGGSLISPQWVLTAAHCFINAKHIQTWFVLIGATRLTRLGPEAQVRKIRKLIAHPYYNKVTEENDIALLELDRPLQCNNYIQLICVPDMSMRVSQLTDCYISGWGSRKARSTVLQEAKVHLINVSTCNSSEWYQGDIHTHNLCAGYPQGGIDSCQGDSGGPLMCKDNNSDFFWLVGVTSWGEGCGRAQRPGIYTSTQHFYNWMVASMRLRPATATNPAPQPVSTSPPTQTPPPQPQIPPPDPTTPPSDPHTNTGRHIHALPTSMPEDDAIPQPAAGAPAVPKGKKALSSSTTPDAVQTVLYHDHFLLGQFLLIQRQPHC</sequence>
<dbReference type="PROSITE" id="PS50240">
    <property type="entry name" value="TRYPSIN_DOM"/>
    <property type="match status" value="1"/>
</dbReference>
<evidence type="ECO:0000256" key="7">
    <source>
        <dbReference type="ARBA" id="ARBA00023157"/>
    </source>
</evidence>
<evidence type="ECO:0000256" key="1">
    <source>
        <dbReference type="ARBA" id="ARBA00001656"/>
    </source>
</evidence>
<evidence type="ECO:0000313" key="12">
    <source>
        <dbReference type="Ensembl" id="ENSACOP00000017057.1"/>
    </source>
</evidence>
<dbReference type="EC" id="3.4.21.10" evidence="2"/>
<name>A0A8B9FZQ3_9PSIT</name>
<keyword evidence="10" id="KW-0732">Signal</keyword>
<keyword evidence="6 8" id="KW-0720">Serine protease</keyword>
<dbReference type="Pfam" id="PF00089">
    <property type="entry name" value="Trypsin"/>
    <property type="match status" value="1"/>
</dbReference>
<keyword evidence="7" id="KW-1015">Disulfide bond</keyword>
<proteinExistence type="predicted"/>
<organism evidence="12 13">
    <name type="scientific">Amazona collaria</name>
    <name type="common">yellow-billed parrot</name>
    <dbReference type="NCBI Taxonomy" id="241587"/>
    <lineage>
        <taxon>Eukaryota</taxon>
        <taxon>Metazoa</taxon>
        <taxon>Chordata</taxon>
        <taxon>Craniata</taxon>
        <taxon>Vertebrata</taxon>
        <taxon>Euteleostomi</taxon>
        <taxon>Archelosauria</taxon>
        <taxon>Archosauria</taxon>
        <taxon>Dinosauria</taxon>
        <taxon>Saurischia</taxon>
        <taxon>Theropoda</taxon>
        <taxon>Coelurosauria</taxon>
        <taxon>Aves</taxon>
        <taxon>Neognathae</taxon>
        <taxon>Neoaves</taxon>
        <taxon>Telluraves</taxon>
        <taxon>Australaves</taxon>
        <taxon>Psittaciformes</taxon>
        <taxon>Psittacidae</taxon>
        <taxon>Amazona</taxon>
    </lineage>
</organism>
<evidence type="ECO:0000256" key="10">
    <source>
        <dbReference type="SAM" id="SignalP"/>
    </source>
</evidence>
<comment type="catalytic activity">
    <reaction evidence="1">
        <text>Preferential cleavage: Arg-|-Xaa, Lys-|-Xaa.</text>
        <dbReference type="EC" id="3.4.21.10"/>
    </reaction>
</comment>
<dbReference type="PROSITE" id="PS00135">
    <property type="entry name" value="TRYPSIN_SER"/>
    <property type="match status" value="1"/>
</dbReference>
<dbReference type="PRINTS" id="PR00722">
    <property type="entry name" value="CHYMOTRYPSIN"/>
</dbReference>
<evidence type="ECO:0000256" key="3">
    <source>
        <dbReference type="ARBA" id="ARBA00017161"/>
    </source>
</evidence>
<dbReference type="GO" id="GO:0007340">
    <property type="term" value="P:acrosome reaction"/>
    <property type="evidence" value="ECO:0007669"/>
    <property type="project" value="TreeGrafter"/>
</dbReference>
<feature type="compositionally biased region" description="Pro residues" evidence="9">
    <location>
        <begin position="291"/>
        <end position="311"/>
    </location>
</feature>
<dbReference type="FunFam" id="2.40.10.10:FF:000003">
    <property type="entry name" value="Transmembrane serine protease 3"/>
    <property type="match status" value="1"/>
</dbReference>
<protein>
    <recommendedName>
        <fullName evidence="3">Acrosin</fullName>
        <ecNumber evidence="2">3.4.21.10</ecNumber>
    </recommendedName>
</protein>
<dbReference type="InterPro" id="IPR009003">
    <property type="entry name" value="Peptidase_S1_PA"/>
</dbReference>
<dbReference type="Ensembl" id="ENSACOT00000017677.1">
    <property type="protein sequence ID" value="ENSACOP00000017057.1"/>
    <property type="gene ID" value="ENSACOG00000011826.1"/>
</dbReference>
<evidence type="ECO:0000256" key="6">
    <source>
        <dbReference type="ARBA" id="ARBA00022825"/>
    </source>
</evidence>
<dbReference type="GO" id="GO:0006508">
    <property type="term" value="P:proteolysis"/>
    <property type="evidence" value="ECO:0007669"/>
    <property type="project" value="UniProtKB-KW"/>
</dbReference>
<dbReference type="InterPro" id="IPR018114">
    <property type="entry name" value="TRYPSIN_HIS"/>
</dbReference>
<dbReference type="CDD" id="cd00190">
    <property type="entry name" value="Tryp_SPc"/>
    <property type="match status" value="1"/>
</dbReference>
<dbReference type="InterPro" id="IPR033116">
    <property type="entry name" value="TRYPSIN_SER"/>
</dbReference>
<evidence type="ECO:0000313" key="13">
    <source>
        <dbReference type="Proteomes" id="UP000694522"/>
    </source>
</evidence>
<evidence type="ECO:0000256" key="5">
    <source>
        <dbReference type="ARBA" id="ARBA00022801"/>
    </source>
</evidence>
<feature type="signal peptide" evidence="10">
    <location>
        <begin position="1"/>
        <end position="22"/>
    </location>
</feature>
<feature type="chain" id="PRO_5034463781" description="Acrosin" evidence="10">
    <location>
        <begin position="23"/>
        <end position="382"/>
    </location>
</feature>
<reference evidence="12" key="2">
    <citation type="submission" date="2025-09" db="UniProtKB">
        <authorList>
            <consortium name="Ensembl"/>
        </authorList>
    </citation>
    <scope>IDENTIFICATION</scope>
</reference>
<dbReference type="AlphaFoldDB" id="A0A8B9FZQ3"/>
<dbReference type="Proteomes" id="UP000694522">
    <property type="component" value="Unplaced"/>
</dbReference>
<dbReference type="PANTHER" id="PTHR24252">
    <property type="entry name" value="ACROSIN-RELATED"/>
    <property type="match status" value="1"/>
</dbReference>
<feature type="domain" description="Peptidase S1" evidence="11">
    <location>
        <begin position="35"/>
        <end position="271"/>
    </location>
</feature>
<evidence type="ECO:0000256" key="9">
    <source>
        <dbReference type="SAM" id="MobiDB-lite"/>
    </source>
</evidence>
<evidence type="ECO:0000256" key="4">
    <source>
        <dbReference type="ARBA" id="ARBA00022670"/>
    </source>
</evidence>
<dbReference type="InterPro" id="IPR001314">
    <property type="entry name" value="Peptidase_S1A"/>
</dbReference>
<dbReference type="PANTHER" id="PTHR24252:SF8">
    <property type="entry name" value="ACROSIN"/>
    <property type="match status" value="1"/>
</dbReference>
<dbReference type="SMART" id="SM00020">
    <property type="entry name" value="Tryp_SPc"/>
    <property type="match status" value="1"/>
</dbReference>